<keyword evidence="4 6" id="KW-1133">Transmembrane helix</keyword>
<keyword evidence="3 6" id="KW-0812">Transmembrane</keyword>
<feature type="transmembrane region" description="Helical" evidence="6">
    <location>
        <begin position="32"/>
        <end position="52"/>
    </location>
</feature>
<comment type="subcellular location">
    <subcellularLocation>
        <location evidence="1">Cell membrane</location>
        <topology evidence="1">Multi-pass membrane protein</topology>
    </subcellularLocation>
</comment>
<dbReference type="PATRIC" id="fig|1125699.3.peg.87"/>
<dbReference type="eggNOG" id="COG1079">
    <property type="taxonomic scope" value="Bacteria"/>
</dbReference>
<evidence type="ECO:0000256" key="2">
    <source>
        <dbReference type="ARBA" id="ARBA00022475"/>
    </source>
</evidence>
<dbReference type="EMBL" id="ATFF01000002">
    <property type="protein sequence ID" value="EPF32100.1"/>
    <property type="molecule type" value="Genomic_DNA"/>
</dbReference>
<sequence length="285" mass="30079">MSGFFASIFMSASPLILITAGALVSEYAGITAVFADGIINLTAFLFFAFAVFTKNLVLAAAAAVSVSVLLMHGVAVFTHKTKANPFLTGLSVNLFASGASSLLSYTWFGTRGVAAEYITGTSVFSEASIRFSRFPAALLCWACAALVAVFLYKTVRGMHIRITGDAPDVLRARRISVERCKTSAWRISALCAGGAGIVYCLKLSAFVPNISAGKGWLALAAVFLGRKSLWGSCAAVIVFSAAEYAANRLQIFSGKFPPSVLISLPYIAALLLFAVLPSVSGKRRT</sequence>
<evidence type="ECO:0008006" key="9">
    <source>
        <dbReference type="Google" id="ProtNLM"/>
    </source>
</evidence>
<keyword evidence="8" id="KW-1185">Reference proteome</keyword>
<feature type="transmembrane region" description="Helical" evidence="6">
    <location>
        <begin position="183"/>
        <end position="208"/>
    </location>
</feature>
<dbReference type="RefSeq" id="WP_016524397.1">
    <property type="nucleotide sequence ID" value="NZ_KE332518.1"/>
</dbReference>
<dbReference type="Proteomes" id="UP000014541">
    <property type="component" value="Unassembled WGS sequence"/>
</dbReference>
<gene>
    <name evidence="7" type="ORF">HMPREF9194_00088</name>
</gene>
<evidence type="ECO:0000256" key="3">
    <source>
        <dbReference type="ARBA" id="ARBA00022692"/>
    </source>
</evidence>
<feature type="transmembrane region" description="Helical" evidence="6">
    <location>
        <begin position="58"/>
        <end position="78"/>
    </location>
</feature>
<dbReference type="GO" id="GO:0005886">
    <property type="term" value="C:plasma membrane"/>
    <property type="evidence" value="ECO:0007669"/>
    <property type="project" value="UniProtKB-SubCell"/>
</dbReference>
<feature type="transmembrane region" description="Helical" evidence="6">
    <location>
        <begin position="90"/>
        <end position="108"/>
    </location>
</feature>
<dbReference type="STRING" id="1125699.HMPREF9194_00088"/>
<feature type="transmembrane region" description="Helical" evidence="6">
    <location>
        <begin position="6"/>
        <end position="25"/>
    </location>
</feature>
<dbReference type="InterPro" id="IPR001851">
    <property type="entry name" value="ABC_transp_permease"/>
</dbReference>
<proteinExistence type="predicted"/>
<dbReference type="OrthoDB" id="370051at2"/>
<dbReference type="PANTHER" id="PTHR43370">
    <property type="entry name" value="SUGAR ABC TRANSPORTER INTEGRAL MEMBRANE PROTEIN-RELATED"/>
    <property type="match status" value="1"/>
</dbReference>
<accession>S3K3L4</accession>
<evidence type="ECO:0000256" key="6">
    <source>
        <dbReference type="SAM" id="Phobius"/>
    </source>
</evidence>
<name>S3K3L4_TREMA</name>
<evidence type="ECO:0000256" key="5">
    <source>
        <dbReference type="ARBA" id="ARBA00023136"/>
    </source>
</evidence>
<evidence type="ECO:0000256" key="4">
    <source>
        <dbReference type="ARBA" id="ARBA00022989"/>
    </source>
</evidence>
<reference evidence="7 8" key="1">
    <citation type="submission" date="2013-04" db="EMBL/GenBank/DDBJ databases">
        <title>The Genome Sequence of Treponema maltophilum ATCC 51939.</title>
        <authorList>
            <consortium name="The Broad Institute Genomics Platform"/>
            <person name="Earl A."/>
            <person name="Ward D."/>
            <person name="Feldgarden M."/>
            <person name="Gevers D."/>
            <person name="Leonetti C."/>
            <person name="Blanton J.M."/>
            <person name="Dewhirst F.E."/>
            <person name="Izard J."/>
            <person name="Walker B."/>
            <person name="Young S."/>
            <person name="Zeng Q."/>
            <person name="Gargeya S."/>
            <person name="Fitzgerald M."/>
            <person name="Haas B."/>
            <person name="Abouelleil A."/>
            <person name="Allen A.W."/>
            <person name="Alvarado L."/>
            <person name="Arachchi H.M."/>
            <person name="Berlin A.M."/>
            <person name="Chapman S.B."/>
            <person name="Gainer-Dewar J."/>
            <person name="Goldberg J."/>
            <person name="Griggs A."/>
            <person name="Gujja S."/>
            <person name="Hansen M."/>
            <person name="Howarth C."/>
            <person name="Imamovic A."/>
            <person name="Ireland A."/>
            <person name="Larimer J."/>
            <person name="McCowan C."/>
            <person name="Murphy C."/>
            <person name="Pearson M."/>
            <person name="Poon T.W."/>
            <person name="Priest M."/>
            <person name="Roberts A."/>
            <person name="Saif S."/>
            <person name="Shea T."/>
            <person name="Sisk P."/>
            <person name="Sykes S."/>
            <person name="Wortman J."/>
            <person name="Nusbaum C."/>
            <person name="Birren B."/>
        </authorList>
    </citation>
    <scope>NUCLEOTIDE SEQUENCE [LARGE SCALE GENOMIC DNA]</scope>
    <source>
        <strain evidence="7 8">ATCC 51939</strain>
    </source>
</reference>
<dbReference type="HOGENOM" id="CLU_040769_1_3_12"/>
<feature type="transmembrane region" description="Helical" evidence="6">
    <location>
        <begin position="134"/>
        <end position="152"/>
    </location>
</feature>
<keyword evidence="2" id="KW-1003">Cell membrane</keyword>
<dbReference type="PANTHER" id="PTHR43370:SF2">
    <property type="entry name" value="ABC TRANSPORTER PERMEASE PROTEIN"/>
    <property type="match status" value="1"/>
</dbReference>
<evidence type="ECO:0000313" key="8">
    <source>
        <dbReference type="Proteomes" id="UP000014541"/>
    </source>
</evidence>
<organism evidence="7 8">
    <name type="scientific">Treponema maltophilum ATCC 51939</name>
    <dbReference type="NCBI Taxonomy" id="1125699"/>
    <lineage>
        <taxon>Bacteria</taxon>
        <taxon>Pseudomonadati</taxon>
        <taxon>Spirochaetota</taxon>
        <taxon>Spirochaetia</taxon>
        <taxon>Spirochaetales</taxon>
        <taxon>Treponemataceae</taxon>
        <taxon>Treponema</taxon>
    </lineage>
</organism>
<comment type="caution">
    <text evidence="7">The sequence shown here is derived from an EMBL/GenBank/DDBJ whole genome shotgun (WGS) entry which is preliminary data.</text>
</comment>
<evidence type="ECO:0000313" key="7">
    <source>
        <dbReference type="EMBL" id="EPF32100.1"/>
    </source>
</evidence>
<protein>
    <recommendedName>
        <fullName evidence="9">ABC transporter permease</fullName>
    </recommendedName>
</protein>
<evidence type="ECO:0000256" key="1">
    <source>
        <dbReference type="ARBA" id="ARBA00004651"/>
    </source>
</evidence>
<feature type="transmembrane region" description="Helical" evidence="6">
    <location>
        <begin position="258"/>
        <end position="279"/>
    </location>
</feature>
<dbReference type="GO" id="GO:0022857">
    <property type="term" value="F:transmembrane transporter activity"/>
    <property type="evidence" value="ECO:0007669"/>
    <property type="project" value="InterPro"/>
</dbReference>
<keyword evidence="5 6" id="KW-0472">Membrane</keyword>
<dbReference type="AlphaFoldDB" id="S3K3L4"/>
<dbReference type="Pfam" id="PF02653">
    <property type="entry name" value="BPD_transp_2"/>
    <property type="match status" value="1"/>
</dbReference>